<keyword evidence="2" id="KW-1185">Reference proteome</keyword>
<gene>
    <name evidence="1" type="ORF">NLG97_g3598</name>
</gene>
<accession>A0ACC1R0A7</accession>
<proteinExistence type="predicted"/>
<evidence type="ECO:0000313" key="2">
    <source>
        <dbReference type="Proteomes" id="UP001148737"/>
    </source>
</evidence>
<sequence length="320" mass="34329">MVNFFRAAAAALMSFAGAAQAAAIGNQLSSGYVGSMKLQSTSPLTIRYSTSQPSDRNWIGVWPTVNGGGPENQRQGVNASSKWTYTPGLDGTVTIPTDGLAAGDYTAYFLADDKYTWQAAPIQFGLDKSYPGSIKVTPGYPISIDYSTSQPNEHNWIAIYFASGGGPDAGAQVDEHSIRWYYAPDSQGTITIPADGLGDGVYKAFFLSNDGYQSIASPQIFSLGNAVFPGALAVDYTMDTFTFRYTTQKAAAKNWIGVWRINEGPDDQGSGPGSLVWEYTPEARGVKKVDGSQLPSGQYKAYLLANDGRSWLASSLIIHK</sequence>
<evidence type="ECO:0000313" key="1">
    <source>
        <dbReference type="EMBL" id="KAJ3495153.1"/>
    </source>
</evidence>
<protein>
    <submittedName>
        <fullName evidence="1">Uncharacterized protein</fullName>
    </submittedName>
</protein>
<name>A0ACC1R0A7_9HYPO</name>
<reference evidence="1" key="1">
    <citation type="submission" date="2022-07" db="EMBL/GenBank/DDBJ databases">
        <title>Genome Sequence of Lecanicillium saksenae.</title>
        <authorList>
            <person name="Buettner E."/>
        </authorList>
    </citation>
    <scope>NUCLEOTIDE SEQUENCE</scope>
    <source>
        <strain evidence="1">VT-O1</strain>
    </source>
</reference>
<dbReference type="Proteomes" id="UP001148737">
    <property type="component" value="Unassembled WGS sequence"/>
</dbReference>
<dbReference type="EMBL" id="JANAKD010000308">
    <property type="protein sequence ID" value="KAJ3495153.1"/>
    <property type="molecule type" value="Genomic_DNA"/>
</dbReference>
<comment type="caution">
    <text evidence="1">The sequence shown here is derived from an EMBL/GenBank/DDBJ whole genome shotgun (WGS) entry which is preliminary data.</text>
</comment>
<organism evidence="1 2">
    <name type="scientific">Lecanicillium saksenae</name>
    <dbReference type="NCBI Taxonomy" id="468837"/>
    <lineage>
        <taxon>Eukaryota</taxon>
        <taxon>Fungi</taxon>
        <taxon>Dikarya</taxon>
        <taxon>Ascomycota</taxon>
        <taxon>Pezizomycotina</taxon>
        <taxon>Sordariomycetes</taxon>
        <taxon>Hypocreomycetidae</taxon>
        <taxon>Hypocreales</taxon>
        <taxon>Cordycipitaceae</taxon>
        <taxon>Lecanicillium</taxon>
    </lineage>
</organism>